<organism evidence="1 2">
    <name type="scientific">Plakobranchus ocellatus</name>
    <dbReference type="NCBI Taxonomy" id="259542"/>
    <lineage>
        <taxon>Eukaryota</taxon>
        <taxon>Metazoa</taxon>
        <taxon>Spiralia</taxon>
        <taxon>Lophotrochozoa</taxon>
        <taxon>Mollusca</taxon>
        <taxon>Gastropoda</taxon>
        <taxon>Heterobranchia</taxon>
        <taxon>Euthyneura</taxon>
        <taxon>Panpulmonata</taxon>
        <taxon>Sacoglossa</taxon>
        <taxon>Placobranchoidea</taxon>
        <taxon>Plakobranchidae</taxon>
        <taxon>Plakobranchus</taxon>
    </lineage>
</organism>
<comment type="caution">
    <text evidence="1">The sequence shown here is derived from an EMBL/GenBank/DDBJ whole genome shotgun (WGS) entry which is preliminary data.</text>
</comment>
<evidence type="ECO:0000313" key="1">
    <source>
        <dbReference type="EMBL" id="GFN89250.1"/>
    </source>
</evidence>
<reference evidence="1 2" key="1">
    <citation type="journal article" date="2021" name="Elife">
        <title>Chloroplast acquisition without the gene transfer in kleptoplastic sea slugs, Plakobranchus ocellatus.</title>
        <authorList>
            <person name="Maeda T."/>
            <person name="Takahashi S."/>
            <person name="Yoshida T."/>
            <person name="Shimamura S."/>
            <person name="Takaki Y."/>
            <person name="Nagai Y."/>
            <person name="Toyoda A."/>
            <person name="Suzuki Y."/>
            <person name="Arimoto A."/>
            <person name="Ishii H."/>
            <person name="Satoh N."/>
            <person name="Nishiyama T."/>
            <person name="Hasebe M."/>
            <person name="Maruyama T."/>
            <person name="Minagawa J."/>
            <person name="Obokata J."/>
            <person name="Shigenobu S."/>
        </authorList>
    </citation>
    <scope>NUCLEOTIDE SEQUENCE [LARGE SCALE GENOMIC DNA]</scope>
</reference>
<proteinExistence type="predicted"/>
<dbReference type="Proteomes" id="UP000735302">
    <property type="component" value="Unassembled WGS sequence"/>
</dbReference>
<dbReference type="AlphaFoldDB" id="A0AAV3Z0A3"/>
<gene>
    <name evidence="1" type="ORF">PoB_001575600</name>
</gene>
<sequence>MYEELLAILTKTLDGDLINEHELLTSVLDTEQRMYEELLAILTKTLDGDLINEHELLTPVLDTEQRMYEEIISHFEERETDKQMTHSHVK</sequence>
<accession>A0AAV3Z0A3</accession>
<protein>
    <submittedName>
        <fullName evidence="1">Uncharacterized protein</fullName>
    </submittedName>
</protein>
<keyword evidence="2" id="KW-1185">Reference proteome</keyword>
<name>A0AAV3Z0A3_9GAST</name>
<evidence type="ECO:0000313" key="2">
    <source>
        <dbReference type="Proteomes" id="UP000735302"/>
    </source>
</evidence>
<dbReference type="EMBL" id="BLXT01001916">
    <property type="protein sequence ID" value="GFN89250.1"/>
    <property type="molecule type" value="Genomic_DNA"/>
</dbReference>